<organism evidence="1">
    <name type="scientific">marine sediment metagenome</name>
    <dbReference type="NCBI Taxonomy" id="412755"/>
    <lineage>
        <taxon>unclassified sequences</taxon>
        <taxon>metagenomes</taxon>
        <taxon>ecological metagenomes</taxon>
    </lineage>
</organism>
<accession>A0A0F9PKG4</accession>
<reference evidence="1" key="1">
    <citation type="journal article" date="2015" name="Nature">
        <title>Complex archaea that bridge the gap between prokaryotes and eukaryotes.</title>
        <authorList>
            <person name="Spang A."/>
            <person name="Saw J.H."/>
            <person name="Jorgensen S.L."/>
            <person name="Zaremba-Niedzwiedzka K."/>
            <person name="Martijn J."/>
            <person name="Lind A.E."/>
            <person name="van Eijk R."/>
            <person name="Schleper C."/>
            <person name="Guy L."/>
            <person name="Ettema T.J."/>
        </authorList>
    </citation>
    <scope>NUCLEOTIDE SEQUENCE</scope>
</reference>
<gene>
    <name evidence="1" type="ORF">LCGC14_1126670</name>
</gene>
<proteinExistence type="predicted"/>
<sequence>MGMEDALDGVKSYLDSNLEAALVVIETARSVTIPRWKTLDTYWVQSRQLPMIIIMPASSEPEYLEEDAPSDVAWYTHEIALITMNAGSTPQEVMFDLIRYQEAYVALINTDNTFGNLFNRIRLGASDFDEVRDAQEEKRLIQVLFQLIEVREVL</sequence>
<name>A0A0F9PKG4_9ZZZZ</name>
<dbReference type="AlphaFoldDB" id="A0A0F9PKG4"/>
<comment type="caution">
    <text evidence="1">The sequence shown here is derived from an EMBL/GenBank/DDBJ whole genome shotgun (WGS) entry which is preliminary data.</text>
</comment>
<protein>
    <submittedName>
        <fullName evidence="1">Uncharacterized protein</fullName>
    </submittedName>
</protein>
<dbReference type="EMBL" id="LAZR01005248">
    <property type="protein sequence ID" value="KKN01551.1"/>
    <property type="molecule type" value="Genomic_DNA"/>
</dbReference>
<evidence type="ECO:0000313" key="1">
    <source>
        <dbReference type="EMBL" id="KKN01551.1"/>
    </source>
</evidence>